<dbReference type="Proteomes" id="UP001174909">
    <property type="component" value="Unassembled WGS sequence"/>
</dbReference>
<accession>A0AA35SF17</accession>
<name>A0AA35SF17_GEOBA</name>
<gene>
    <name evidence="1" type="ORF">GBAR_LOCUS16436</name>
</gene>
<proteinExistence type="predicted"/>
<reference evidence="1" key="1">
    <citation type="submission" date="2023-03" db="EMBL/GenBank/DDBJ databases">
        <authorList>
            <person name="Steffen K."/>
            <person name="Cardenas P."/>
        </authorList>
    </citation>
    <scope>NUCLEOTIDE SEQUENCE</scope>
</reference>
<evidence type="ECO:0000313" key="2">
    <source>
        <dbReference type="Proteomes" id="UP001174909"/>
    </source>
</evidence>
<evidence type="ECO:0000313" key="1">
    <source>
        <dbReference type="EMBL" id="CAI8028905.1"/>
    </source>
</evidence>
<keyword evidence="2" id="KW-1185">Reference proteome</keyword>
<comment type="caution">
    <text evidence="1">The sequence shown here is derived from an EMBL/GenBank/DDBJ whole genome shotgun (WGS) entry which is preliminary data.</text>
</comment>
<organism evidence="1 2">
    <name type="scientific">Geodia barretti</name>
    <name type="common">Barrett's horny sponge</name>
    <dbReference type="NCBI Taxonomy" id="519541"/>
    <lineage>
        <taxon>Eukaryota</taxon>
        <taxon>Metazoa</taxon>
        <taxon>Porifera</taxon>
        <taxon>Demospongiae</taxon>
        <taxon>Heteroscleromorpha</taxon>
        <taxon>Tetractinellida</taxon>
        <taxon>Astrophorina</taxon>
        <taxon>Geodiidae</taxon>
        <taxon>Geodia</taxon>
    </lineage>
</organism>
<dbReference type="AlphaFoldDB" id="A0AA35SF17"/>
<dbReference type="EMBL" id="CASHTH010002369">
    <property type="protein sequence ID" value="CAI8028905.1"/>
    <property type="molecule type" value="Genomic_DNA"/>
</dbReference>
<sequence length="136" mass="15818">MGLFGGKPASCTVCGKELKHKSKPKREWNIKGPLCGDCYMDKAEEFYEGKVRQPCKSCGTVRKITDLWEPRWQWDMDGLLCKECFDKKEAGHNTKRNYCSLCNAKIGFIRYNPKPKWKIDGQMCRTCWDEHKARMG</sequence>
<protein>
    <submittedName>
        <fullName evidence="1">Uncharacterized protein</fullName>
    </submittedName>
</protein>